<dbReference type="Gene3D" id="1.10.3680.10">
    <property type="entry name" value="TerB-like"/>
    <property type="match status" value="1"/>
</dbReference>
<sequence>MHILLGVIAVLGGIAFFIWRVRSAAKAARDVVETVDDIRSTVRRYNHSRKTKANPLENIEDNRVAAATILAAFARMDGDYTREQLVAIKEECKRVFNTSEEEAVEITGQSRWLMEQTANVDEAIRRLSRGLRRALDVEEKKQLLTMVTYIATIEGGQMSEAQEQNLSQLSRQLA</sequence>
<accession>A0A0H2MTW1</accession>
<dbReference type="STRING" id="1489064.WH96_13110"/>
<dbReference type="Proteomes" id="UP000035444">
    <property type="component" value="Unassembled WGS sequence"/>
</dbReference>
<organism evidence="1 2">
    <name type="scientific">Kiloniella spongiae</name>
    <dbReference type="NCBI Taxonomy" id="1489064"/>
    <lineage>
        <taxon>Bacteria</taxon>
        <taxon>Pseudomonadati</taxon>
        <taxon>Pseudomonadota</taxon>
        <taxon>Alphaproteobacteria</taxon>
        <taxon>Rhodospirillales</taxon>
        <taxon>Kiloniellaceae</taxon>
        <taxon>Kiloniella</taxon>
    </lineage>
</organism>
<dbReference type="EMBL" id="LAQL01000008">
    <property type="protein sequence ID" value="KLN60125.1"/>
    <property type="molecule type" value="Genomic_DNA"/>
</dbReference>
<dbReference type="SUPFAM" id="SSF158682">
    <property type="entry name" value="TerB-like"/>
    <property type="match status" value="1"/>
</dbReference>
<proteinExistence type="predicted"/>
<reference evidence="1 2" key="1">
    <citation type="submission" date="2015-03" db="EMBL/GenBank/DDBJ databases">
        <title>Genome Sequence of Kiloniella spongiae MEBiC09566, isolated from a marine sponge.</title>
        <authorList>
            <person name="Shao Z."/>
            <person name="Wang L."/>
            <person name="Li X."/>
        </authorList>
    </citation>
    <scope>NUCLEOTIDE SEQUENCE [LARGE SCALE GENOMIC DNA]</scope>
    <source>
        <strain evidence="1 2">MEBiC09566</strain>
    </source>
</reference>
<dbReference type="AlphaFoldDB" id="A0A0H2MTW1"/>
<comment type="caution">
    <text evidence="1">The sequence shown here is derived from an EMBL/GenBank/DDBJ whole genome shotgun (WGS) entry which is preliminary data.</text>
</comment>
<dbReference type="InterPro" id="IPR029024">
    <property type="entry name" value="TerB-like"/>
</dbReference>
<evidence type="ECO:0000313" key="2">
    <source>
        <dbReference type="Proteomes" id="UP000035444"/>
    </source>
</evidence>
<keyword evidence="2" id="KW-1185">Reference proteome</keyword>
<dbReference type="OrthoDB" id="8478875at2"/>
<evidence type="ECO:0000313" key="1">
    <source>
        <dbReference type="EMBL" id="KLN60125.1"/>
    </source>
</evidence>
<dbReference type="RefSeq" id="WP_047764659.1">
    <property type="nucleotide sequence ID" value="NZ_LAQL01000008.1"/>
</dbReference>
<gene>
    <name evidence="1" type="ORF">WH96_13110</name>
</gene>
<protein>
    <submittedName>
        <fullName evidence="1">Uncharacterized protein</fullName>
    </submittedName>
</protein>
<name>A0A0H2MTW1_9PROT</name>